<accession>A0A967ATT3</accession>
<organism evidence="2 3">
    <name type="scientific">Pelagihabitans pacificus</name>
    <dbReference type="NCBI Taxonomy" id="2696054"/>
    <lineage>
        <taxon>Bacteria</taxon>
        <taxon>Pseudomonadati</taxon>
        <taxon>Bacteroidota</taxon>
        <taxon>Flavobacteriia</taxon>
        <taxon>Flavobacteriales</taxon>
        <taxon>Flavobacteriaceae</taxon>
        <taxon>Pelagihabitans</taxon>
    </lineage>
</organism>
<protein>
    <submittedName>
        <fullName evidence="2">Uncharacterized protein</fullName>
    </submittedName>
</protein>
<proteinExistence type="predicted"/>
<keyword evidence="1" id="KW-0472">Membrane</keyword>
<comment type="caution">
    <text evidence="2">The sequence shown here is derived from an EMBL/GenBank/DDBJ whole genome shotgun (WGS) entry which is preliminary data.</text>
</comment>
<dbReference type="Pfam" id="PF20532">
    <property type="entry name" value="DUF6747"/>
    <property type="match status" value="1"/>
</dbReference>
<dbReference type="InterPro" id="IPR046635">
    <property type="entry name" value="DUF6747"/>
</dbReference>
<feature type="transmembrane region" description="Helical" evidence="1">
    <location>
        <begin position="26"/>
        <end position="46"/>
    </location>
</feature>
<sequence length="56" mass="6907">MKQLLLVKEIYVEAFRDWTYMILQRYFKAFSWFCLFLWAITVYAFIFRLSTGFSFG</sequence>
<keyword evidence="3" id="KW-1185">Reference proteome</keyword>
<reference evidence="2" key="1">
    <citation type="submission" date="2019-07" db="EMBL/GenBank/DDBJ databases">
        <authorList>
            <person name="De-Chao Zhang Q."/>
        </authorList>
    </citation>
    <scope>NUCLEOTIDE SEQUENCE</scope>
    <source>
        <strain evidence="2">TP-CH-4</strain>
    </source>
</reference>
<reference evidence="2" key="2">
    <citation type="submission" date="2020-03" db="EMBL/GenBank/DDBJ databases">
        <title>Flavobacteriaceae bacterium strain TP-CH-4, a member of the family Flavobacteriaceae isolated from a deep-sea seamount.</title>
        <authorList>
            <person name="Zhang D.-C."/>
        </authorList>
    </citation>
    <scope>NUCLEOTIDE SEQUENCE</scope>
    <source>
        <strain evidence="2">TP-CH-4</strain>
    </source>
</reference>
<evidence type="ECO:0000256" key="1">
    <source>
        <dbReference type="SAM" id="Phobius"/>
    </source>
</evidence>
<dbReference type="Proteomes" id="UP000707206">
    <property type="component" value="Unassembled WGS sequence"/>
</dbReference>
<name>A0A967ATT3_9FLAO</name>
<evidence type="ECO:0000313" key="2">
    <source>
        <dbReference type="EMBL" id="NHF59065.1"/>
    </source>
</evidence>
<dbReference type="EMBL" id="VIKU02000001">
    <property type="protein sequence ID" value="NHF59065.1"/>
    <property type="molecule type" value="Genomic_DNA"/>
</dbReference>
<dbReference type="RefSeq" id="WP_166204797.1">
    <property type="nucleotide sequence ID" value="NZ_VIKU02000001.1"/>
</dbReference>
<dbReference type="AlphaFoldDB" id="A0A967ATT3"/>
<gene>
    <name evidence="2" type="ORF">FK220_006925</name>
</gene>
<keyword evidence="1" id="KW-0812">Transmembrane</keyword>
<keyword evidence="1" id="KW-1133">Transmembrane helix</keyword>
<evidence type="ECO:0000313" key="3">
    <source>
        <dbReference type="Proteomes" id="UP000707206"/>
    </source>
</evidence>